<keyword evidence="4" id="KW-1185">Reference proteome</keyword>
<feature type="compositionally biased region" description="Polar residues" evidence="2">
    <location>
        <begin position="193"/>
        <end position="202"/>
    </location>
</feature>
<keyword evidence="1" id="KW-0175">Coiled coil</keyword>
<feature type="coiled-coil region" evidence="1">
    <location>
        <begin position="222"/>
        <end position="252"/>
    </location>
</feature>
<reference evidence="3" key="1">
    <citation type="submission" date="2022-08" db="EMBL/GenBank/DDBJ databases">
        <authorList>
            <consortium name="DOE Joint Genome Institute"/>
            <person name="Min B."/>
            <person name="Riley R."/>
            <person name="Sierra-Patev S."/>
            <person name="Naranjo-Ortiz M."/>
            <person name="Looney B."/>
            <person name="Konkel Z."/>
            <person name="Slot J.C."/>
            <person name="Sakamoto Y."/>
            <person name="Steenwyk J.L."/>
            <person name="Rokas A."/>
            <person name="Carro J."/>
            <person name="Camarero S."/>
            <person name="Ferreira P."/>
            <person name="Molpeceres G."/>
            <person name="Ruiz-Duenas F.J."/>
            <person name="Serrano A."/>
            <person name="Henrissat B."/>
            <person name="Drula E."/>
            <person name="Hughes K.W."/>
            <person name="Mata J.L."/>
            <person name="Ishikawa N.K."/>
            <person name="Vargas-Isla R."/>
            <person name="Ushijima S."/>
            <person name="Smith C.A."/>
            <person name="Ahrendt S."/>
            <person name="Andreopoulos W."/>
            <person name="He G."/>
            <person name="Labutti K."/>
            <person name="Lipzen A."/>
            <person name="Ng V."/>
            <person name="Sandor L."/>
            <person name="Barry K."/>
            <person name="Martinez A.T."/>
            <person name="Xiao Y."/>
            <person name="Gibbons J.G."/>
            <person name="Terashima K."/>
            <person name="Hibbett D.S."/>
            <person name="Grigoriev I.V."/>
        </authorList>
    </citation>
    <scope>NUCLEOTIDE SEQUENCE</scope>
    <source>
        <strain evidence="3">TFB10827</strain>
    </source>
</reference>
<dbReference type="Proteomes" id="UP001163828">
    <property type="component" value="Unassembled WGS sequence"/>
</dbReference>
<protein>
    <submittedName>
        <fullName evidence="3">Uncharacterized protein</fullName>
    </submittedName>
</protein>
<feature type="region of interest" description="Disordered" evidence="2">
    <location>
        <begin position="345"/>
        <end position="364"/>
    </location>
</feature>
<organism evidence="3 4">
    <name type="scientific">Lentinula boryana</name>
    <dbReference type="NCBI Taxonomy" id="40481"/>
    <lineage>
        <taxon>Eukaryota</taxon>
        <taxon>Fungi</taxon>
        <taxon>Dikarya</taxon>
        <taxon>Basidiomycota</taxon>
        <taxon>Agaricomycotina</taxon>
        <taxon>Agaricomycetes</taxon>
        <taxon>Agaricomycetidae</taxon>
        <taxon>Agaricales</taxon>
        <taxon>Marasmiineae</taxon>
        <taxon>Omphalotaceae</taxon>
        <taxon>Lentinula</taxon>
    </lineage>
</organism>
<feature type="region of interest" description="Disordered" evidence="2">
    <location>
        <begin position="145"/>
        <end position="202"/>
    </location>
</feature>
<name>A0ABQ8QS23_9AGAR</name>
<comment type="caution">
    <text evidence="3">The sequence shown here is derived from an EMBL/GenBank/DDBJ whole genome shotgun (WGS) entry which is preliminary data.</text>
</comment>
<proteinExistence type="predicted"/>
<evidence type="ECO:0000313" key="3">
    <source>
        <dbReference type="EMBL" id="KAJ4001331.1"/>
    </source>
</evidence>
<dbReference type="EMBL" id="MU790510">
    <property type="protein sequence ID" value="KAJ4001331.1"/>
    <property type="molecule type" value="Genomic_DNA"/>
</dbReference>
<evidence type="ECO:0000313" key="4">
    <source>
        <dbReference type="Proteomes" id="UP001163828"/>
    </source>
</evidence>
<evidence type="ECO:0000256" key="2">
    <source>
        <dbReference type="SAM" id="MobiDB-lite"/>
    </source>
</evidence>
<sequence>MEFLSTGDGHPEVVQRLRKFRVSDEPENKHLFHSFIEFRAPHKPPAELGKPGDVFLNHNAFKLYMKENTRWARWDTTPDARLQHPEYSHRYLWVIQISGQRAVDFVPLTLLRKFKIIDAVNVLKSIASSHRLKENLSQISLNTRKGKKGRLSNIEPPTCSSSIDVQSTMPPGSISTPIQRSIFTPSPSSPTPLQTAGASSSQLSSRVKHFISDSVSRNVERDRQLLERNELLEKENQELRMILRISKELTEDCQVAQQASSTVESNDQEKFVDRITSVNGNDAHQPQLQSPPPTPSIYGQLSSDFVKPVMDHDEPVFPSKQLKLPPVNMEVEGSGSEFTAMDMDQDKQPSVHPKSGPGQTTQVTAYSTPKYIDLTLSDDESPSTNSQLIRKSLHDVSYRSYKVPRLQPTLNLKENIEAPGQKKKPNIHSALSHPASLCQVTPSPCSDENKIRTPIHRSSATLGTPGTASSNRTSQCAHTFEQQSIPLIERSMAPVTPQERCALSSTTSDQGVDDNDILEITPDQFRAGVKAGKRKAIASEIVVSSSRMRNTFQNNAQGLDQIGARPVLESITKKKDPQDDFVQITEAACYEINVAAAANALRGHSVQGCEPPLDDNTMLEGDELFDLTYPEDEPCLPSTPPSVRDVDIKMEQGDVTVQNKQLVQEKSDVIMGDVDMEQDASKVEKELEDQQIESANFGLTFDIIRVLFRGKKEFKKCNLCRALNAKERKVKFPIDDPHSMLCHLASHQDQKCEIETLQHIINRDGLDSEQLRPYLED</sequence>
<accession>A0ABQ8QS23</accession>
<feature type="compositionally biased region" description="Polar residues" evidence="2">
    <location>
        <begin position="158"/>
        <end position="183"/>
    </location>
</feature>
<evidence type="ECO:0000256" key="1">
    <source>
        <dbReference type="SAM" id="Coils"/>
    </source>
</evidence>
<gene>
    <name evidence="3" type="ORF">F5050DRAFT_1880792</name>
</gene>